<feature type="domain" description="Winged helix" evidence="1">
    <location>
        <begin position="34"/>
        <end position="72"/>
    </location>
</feature>
<dbReference type="STRING" id="1458985.BJP34_04460"/>
<dbReference type="RefSeq" id="WP_070391311.1">
    <property type="nucleotide sequence ID" value="NZ_CP017599.1"/>
</dbReference>
<dbReference type="Pfam" id="PF22977">
    <property type="entry name" value="WHD"/>
    <property type="match status" value="1"/>
</dbReference>
<evidence type="ECO:0000313" key="3">
    <source>
        <dbReference type="Proteomes" id="UP000177870"/>
    </source>
</evidence>
<sequence length="88" mass="9864">MFWLRSRLQELAQELAGDESVDPEAIKQGEAAMAEAEANHPRPALKYLSECFNLSLFEEKILLLCVAMELDPLAHPTRLPTLSRTLKG</sequence>
<name>A0A1D8TMG1_9CYAN</name>
<organism evidence="2 3">
    <name type="scientific">Moorena producens PAL-8-15-08-1</name>
    <dbReference type="NCBI Taxonomy" id="1458985"/>
    <lineage>
        <taxon>Bacteria</taxon>
        <taxon>Bacillati</taxon>
        <taxon>Cyanobacteriota</taxon>
        <taxon>Cyanophyceae</taxon>
        <taxon>Coleofasciculales</taxon>
        <taxon>Coleofasciculaceae</taxon>
        <taxon>Moorena</taxon>
    </lineage>
</organism>
<proteinExistence type="predicted"/>
<dbReference type="EMBL" id="CP017599">
    <property type="protein sequence ID" value="AOW98804.1"/>
    <property type="molecule type" value="Genomic_DNA"/>
</dbReference>
<dbReference type="Proteomes" id="UP000177870">
    <property type="component" value="Chromosome"/>
</dbReference>
<gene>
    <name evidence="2" type="ORF">BJP34_04460</name>
</gene>
<dbReference type="OrthoDB" id="9956067at2"/>
<dbReference type="KEGG" id="mpro:BJP34_04460"/>
<dbReference type="AlphaFoldDB" id="A0A1D8TMG1"/>
<evidence type="ECO:0000259" key="1">
    <source>
        <dbReference type="Pfam" id="PF22977"/>
    </source>
</evidence>
<protein>
    <recommendedName>
        <fullName evidence="1">Winged helix domain-containing protein</fullName>
    </recommendedName>
</protein>
<reference evidence="3" key="1">
    <citation type="submission" date="2016-10" db="EMBL/GenBank/DDBJ databases">
        <title>Comparative genomics uncovers the prolific and rare metabolic potential of the cyanobacterial genus Moorea.</title>
        <authorList>
            <person name="Leao T."/>
            <person name="Castelao G."/>
            <person name="Korobeynikov A."/>
            <person name="Monroe E.A."/>
            <person name="Podell S."/>
            <person name="Glukhov E."/>
            <person name="Allen E."/>
            <person name="Gerwick W.H."/>
            <person name="Gerwick L."/>
        </authorList>
    </citation>
    <scope>NUCLEOTIDE SEQUENCE [LARGE SCALE GENOMIC DNA]</scope>
    <source>
        <strain evidence="3">PAL-8-15-08-1</strain>
    </source>
</reference>
<dbReference type="InterPro" id="IPR054472">
    <property type="entry name" value="WHD"/>
</dbReference>
<evidence type="ECO:0000313" key="2">
    <source>
        <dbReference type="EMBL" id="AOW98804.1"/>
    </source>
</evidence>
<accession>A0A1D8TMG1</accession>